<dbReference type="RefSeq" id="WP_346790920.1">
    <property type="nucleotide sequence ID" value="NZ_JAYFSJ010000026.1"/>
</dbReference>
<comment type="caution">
    <text evidence="3">The sequence shown here is derived from an EMBL/GenBank/DDBJ whole genome shotgun (WGS) entry which is preliminary data.</text>
</comment>
<feature type="domain" description="DUF2726" evidence="2">
    <location>
        <begin position="47"/>
        <end position="152"/>
    </location>
</feature>
<sequence length="201" mass="22307">MSYLLLVFVLLLLVLLAFIVLALKKTSGAPRAGHAQASKSRFFLKRKQLLTGREIDCYKLLVKELGPDFIVFPQVAFSQILNVTGGTQSENRKLWMTMSQKVADFVICKDDLTMLAILELDDRSHQGKQDKDRARDGVVESVGLKALRIAGPARQEDIARIAMRLRGMANPQAMAAGVTLQPPAPRRDPVPLRAVERDTGR</sequence>
<name>A0ABV0CRD5_9NEIS</name>
<protein>
    <submittedName>
        <fullName evidence="3">DUF2726 domain-containing protein</fullName>
    </submittedName>
</protein>
<feature type="compositionally biased region" description="Basic and acidic residues" evidence="1">
    <location>
        <begin position="185"/>
        <end position="201"/>
    </location>
</feature>
<gene>
    <name evidence="3" type="ORF">VA599_23575</name>
</gene>
<dbReference type="Proteomes" id="UP001405405">
    <property type="component" value="Unassembled WGS sequence"/>
</dbReference>
<accession>A0ABV0CRD5</accession>
<organism evidence="3 4">
    <name type="scientific">Chromobacterium indicum</name>
    <dbReference type="NCBI Taxonomy" id="3110228"/>
    <lineage>
        <taxon>Bacteria</taxon>
        <taxon>Pseudomonadati</taxon>
        <taxon>Pseudomonadota</taxon>
        <taxon>Betaproteobacteria</taxon>
        <taxon>Neisseriales</taxon>
        <taxon>Chromobacteriaceae</taxon>
        <taxon>Chromobacterium</taxon>
    </lineage>
</organism>
<dbReference type="EMBL" id="JAYFSJ010000026">
    <property type="protein sequence ID" value="MEN7433729.1"/>
    <property type="molecule type" value="Genomic_DNA"/>
</dbReference>
<dbReference type="InterPro" id="IPR024402">
    <property type="entry name" value="DUF2726"/>
</dbReference>
<evidence type="ECO:0000313" key="3">
    <source>
        <dbReference type="EMBL" id="MEN7433729.1"/>
    </source>
</evidence>
<keyword evidence="4" id="KW-1185">Reference proteome</keyword>
<dbReference type="Pfam" id="PF10881">
    <property type="entry name" value="DUF2726"/>
    <property type="match status" value="1"/>
</dbReference>
<evidence type="ECO:0000313" key="4">
    <source>
        <dbReference type="Proteomes" id="UP001405405"/>
    </source>
</evidence>
<reference evidence="3 4" key="1">
    <citation type="submission" date="2023-12" db="EMBL/GenBank/DDBJ databases">
        <title>Chromobacterium sp. strain TRC.1.1.SA producing antimicrobial pigment.</title>
        <authorList>
            <person name="Verma N."/>
            <person name="Choksket S."/>
            <person name="Pinnaka A.K."/>
            <person name="Korpole S."/>
        </authorList>
    </citation>
    <scope>NUCLEOTIDE SEQUENCE [LARGE SCALE GENOMIC DNA]</scope>
    <source>
        <strain evidence="3 4">TRC1.1.SA</strain>
    </source>
</reference>
<evidence type="ECO:0000259" key="2">
    <source>
        <dbReference type="Pfam" id="PF10881"/>
    </source>
</evidence>
<evidence type="ECO:0000256" key="1">
    <source>
        <dbReference type="SAM" id="MobiDB-lite"/>
    </source>
</evidence>
<feature type="region of interest" description="Disordered" evidence="1">
    <location>
        <begin position="179"/>
        <end position="201"/>
    </location>
</feature>
<proteinExistence type="predicted"/>